<organism evidence="2 3">
    <name type="scientific">Terricaulis silvestris</name>
    <dbReference type="NCBI Taxonomy" id="2686094"/>
    <lineage>
        <taxon>Bacteria</taxon>
        <taxon>Pseudomonadati</taxon>
        <taxon>Pseudomonadota</taxon>
        <taxon>Alphaproteobacteria</taxon>
        <taxon>Caulobacterales</taxon>
        <taxon>Caulobacteraceae</taxon>
        <taxon>Terricaulis</taxon>
    </lineage>
</organism>
<dbReference type="Gene3D" id="3.40.50.720">
    <property type="entry name" value="NAD(P)-binding Rossmann-like Domain"/>
    <property type="match status" value="1"/>
</dbReference>
<dbReference type="Pfam" id="PF01370">
    <property type="entry name" value="Epimerase"/>
    <property type="match status" value="1"/>
</dbReference>
<dbReference type="EC" id="4.2.1.46" evidence="2"/>
<evidence type="ECO:0000313" key="3">
    <source>
        <dbReference type="Proteomes" id="UP000431269"/>
    </source>
</evidence>
<proteinExistence type="predicted"/>
<dbReference type="RefSeq" id="WP_158767326.1">
    <property type="nucleotide sequence ID" value="NZ_CP047045.1"/>
</dbReference>
<evidence type="ECO:0000313" key="2">
    <source>
        <dbReference type="EMBL" id="QGZ96544.1"/>
    </source>
</evidence>
<accession>A0A6I6MVW2</accession>
<keyword evidence="2" id="KW-0456">Lyase</keyword>
<dbReference type="GO" id="GO:0044877">
    <property type="term" value="F:protein-containing complex binding"/>
    <property type="evidence" value="ECO:0007669"/>
    <property type="project" value="TreeGrafter"/>
</dbReference>
<keyword evidence="3" id="KW-1185">Reference proteome</keyword>
<dbReference type="EMBL" id="CP047045">
    <property type="protein sequence ID" value="QGZ96544.1"/>
    <property type="molecule type" value="Genomic_DNA"/>
</dbReference>
<dbReference type="InterPro" id="IPR051207">
    <property type="entry name" value="ComplexI_NDUFA9_subunit"/>
</dbReference>
<gene>
    <name evidence="2" type="primary">rfbB</name>
    <name evidence="2" type="ORF">DSM104635_03404</name>
</gene>
<dbReference type="PANTHER" id="PTHR12126:SF11">
    <property type="entry name" value="NADH DEHYDROGENASE [UBIQUINONE] 1 ALPHA SUBCOMPLEX SUBUNIT 9, MITOCHONDRIAL"/>
    <property type="match status" value="1"/>
</dbReference>
<dbReference type="InterPro" id="IPR001509">
    <property type="entry name" value="Epimerase_deHydtase"/>
</dbReference>
<dbReference type="PANTHER" id="PTHR12126">
    <property type="entry name" value="NADH-UBIQUINONE OXIDOREDUCTASE 39 KDA SUBUNIT-RELATED"/>
    <property type="match status" value="1"/>
</dbReference>
<feature type="domain" description="NAD-dependent epimerase/dehydratase" evidence="1">
    <location>
        <begin position="4"/>
        <end position="208"/>
    </location>
</feature>
<dbReference type="GO" id="GO:0008460">
    <property type="term" value="F:dTDP-glucose 4,6-dehydratase activity"/>
    <property type="evidence" value="ECO:0007669"/>
    <property type="project" value="UniProtKB-EC"/>
</dbReference>
<dbReference type="AlphaFoldDB" id="A0A6I6MVW2"/>
<name>A0A6I6MVW2_9CAUL</name>
<sequence length="307" mass="34596">MQVVVVTGAAGLVGQNLIPRLKSQFRIVAVDKHAHNVGVLRKLHPDIEVIEADMAEAGNWEDRVTQADAVIALQAQIGGLDPEPFHRNNVLSTERLIAAAKRGERPYLVQVSSSVVRSAACDLYTESKKAQETLALKSGLEHVILRPTLMFGWFDRKHLGWLRRFMERTPVFPIPGSGDYLRQPLYAGDFAAIIASSLERRTQGIYNISGLERVTYVQMIRMIKQTVGAKTAIVHIPYAAFWTLLKVYSWFDKNPPFTTLQLQALVTPDVFEEIDWPALFDVQRTPLERALEETFLDPTYSHVALEF</sequence>
<reference evidence="3" key="1">
    <citation type="submission" date="2019-12" db="EMBL/GenBank/DDBJ databases">
        <title>Complete genome of Terracaulis silvestris 0127_4.</title>
        <authorList>
            <person name="Vieira S."/>
            <person name="Riedel T."/>
            <person name="Sproer C."/>
            <person name="Pascual J."/>
            <person name="Boedeker C."/>
            <person name="Overmann J."/>
        </authorList>
    </citation>
    <scope>NUCLEOTIDE SEQUENCE [LARGE SCALE GENOMIC DNA]</scope>
    <source>
        <strain evidence="3">0127_4</strain>
    </source>
</reference>
<evidence type="ECO:0000259" key="1">
    <source>
        <dbReference type="Pfam" id="PF01370"/>
    </source>
</evidence>
<dbReference type="InterPro" id="IPR036291">
    <property type="entry name" value="NAD(P)-bd_dom_sf"/>
</dbReference>
<dbReference type="KEGG" id="tsv:DSM104635_03404"/>
<dbReference type="Proteomes" id="UP000431269">
    <property type="component" value="Chromosome"/>
</dbReference>
<dbReference type="SUPFAM" id="SSF51735">
    <property type="entry name" value="NAD(P)-binding Rossmann-fold domains"/>
    <property type="match status" value="1"/>
</dbReference>
<protein>
    <submittedName>
        <fullName evidence="2">dTDP-glucose 4,6-dehydratase</fullName>
        <ecNumber evidence="2">4.2.1.46</ecNumber>
    </submittedName>
</protein>